<evidence type="ECO:0000313" key="4">
    <source>
        <dbReference type="Proteomes" id="UP000724874"/>
    </source>
</evidence>
<dbReference type="EMBL" id="JADNYJ010000226">
    <property type="protein sequence ID" value="KAF8873916.1"/>
    <property type="molecule type" value="Genomic_DNA"/>
</dbReference>
<feature type="domain" description="26S proteasome regulatory subunit RPN2 C-terminal" evidence="2">
    <location>
        <begin position="168"/>
        <end position="222"/>
    </location>
</feature>
<organism evidence="3 4">
    <name type="scientific">Gymnopilus junonius</name>
    <name type="common">Spectacular rustgill mushroom</name>
    <name type="synonym">Gymnopilus spectabilis subsp. junonius</name>
    <dbReference type="NCBI Taxonomy" id="109634"/>
    <lineage>
        <taxon>Eukaryota</taxon>
        <taxon>Fungi</taxon>
        <taxon>Dikarya</taxon>
        <taxon>Basidiomycota</taxon>
        <taxon>Agaricomycotina</taxon>
        <taxon>Agaricomycetes</taxon>
        <taxon>Agaricomycetidae</taxon>
        <taxon>Agaricales</taxon>
        <taxon>Agaricineae</taxon>
        <taxon>Hymenogastraceae</taxon>
        <taxon>Gymnopilus</taxon>
    </lineage>
</organism>
<feature type="region of interest" description="Disordered" evidence="1">
    <location>
        <begin position="270"/>
        <end position="300"/>
    </location>
</feature>
<name>A0A9P5NA43_GYMJU</name>
<protein>
    <recommendedName>
        <fullName evidence="2">26S proteasome regulatory subunit RPN2 C-terminal domain-containing protein</fullName>
    </recommendedName>
</protein>
<feature type="compositionally biased region" description="Basic and acidic residues" evidence="1">
    <location>
        <begin position="135"/>
        <end position="155"/>
    </location>
</feature>
<dbReference type="AlphaFoldDB" id="A0A9P5NA43"/>
<dbReference type="OrthoDB" id="261572at2759"/>
<feature type="region of interest" description="Disordered" evidence="1">
    <location>
        <begin position="168"/>
        <end position="187"/>
    </location>
</feature>
<dbReference type="Pfam" id="PF18004">
    <property type="entry name" value="RPN2_C"/>
    <property type="match status" value="1"/>
</dbReference>
<reference evidence="3" key="1">
    <citation type="submission" date="2020-11" db="EMBL/GenBank/DDBJ databases">
        <authorList>
            <consortium name="DOE Joint Genome Institute"/>
            <person name="Ahrendt S."/>
            <person name="Riley R."/>
            <person name="Andreopoulos W."/>
            <person name="LaButti K."/>
            <person name="Pangilinan J."/>
            <person name="Ruiz-duenas F.J."/>
            <person name="Barrasa J.M."/>
            <person name="Sanchez-Garcia M."/>
            <person name="Camarero S."/>
            <person name="Miyauchi S."/>
            <person name="Serrano A."/>
            <person name="Linde D."/>
            <person name="Babiker R."/>
            <person name="Drula E."/>
            <person name="Ayuso-Fernandez I."/>
            <person name="Pacheco R."/>
            <person name="Padilla G."/>
            <person name="Ferreira P."/>
            <person name="Barriuso J."/>
            <person name="Kellner H."/>
            <person name="Castanera R."/>
            <person name="Alfaro M."/>
            <person name="Ramirez L."/>
            <person name="Pisabarro A.G."/>
            <person name="Kuo A."/>
            <person name="Tritt A."/>
            <person name="Lipzen A."/>
            <person name="He G."/>
            <person name="Yan M."/>
            <person name="Ng V."/>
            <person name="Cullen D."/>
            <person name="Martin F."/>
            <person name="Rosso M.-N."/>
            <person name="Henrissat B."/>
            <person name="Hibbett D."/>
            <person name="Martinez A.T."/>
            <person name="Grigoriev I.V."/>
        </authorList>
    </citation>
    <scope>NUCLEOTIDE SEQUENCE</scope>
    <source>
        <strain evidence="3">AH 44721</strain>
    </source>
</reference>
<feature type="region of interest" description="Disordered" evidence="1">
    <location>
        <begin position="119"/>
        <end position="156"/>
    </location>
</feature>
<dbReference type="InterPro" id="IPR040623">
    <property type="entry name" value="RPN2_C"/>
</dbReference>
<comment type="caution">
    <text evidence="3">The sequence shown here is derived from an EMBL/GenBank/DDBJ whole genome shotgun (WGS) entry which is preliminary data.</text>
</comment>
<evidence type="ECO:0000313" key="3">
    <source>
        <dbReference type="EMBL" id="KAF8873916.1"/>
    </source>
</evidence>
<keyword evidence="4" id="KW-1185">Reference proteome</keyword>
<gene>
    <name evidence="3" type="ORF">CPB84DRAFT_1853843</name>
</gene>
<proteinExistence type="predicted"/>
<evidence type="ECO:0000256" key="1">
    <source>
        <dbReference type="SAM" id="MobiDB-lite"/>
    </source>
</evidence>
<dbReference type="Proteomes" id="UP000724874">
    <property type="component" value="Unassembled WGS sequence"/>
</dbReference>
<accession>A0A9P5NA43</accession>
<sequence length="300" mass="31276">MQCIDKAQAAAIYTQYTLALAYAGTASNDAVGNCTVPSPTPLTIAPCRATHERKQCNPFVLSGIVHAKTGLQGAIEILEPMMKNSVEFAADAAAAAVSGERSADAAAAAGTGADAATAISSERVNGDAVGMDGHQTGRESRRENEERRSLPKDGDVSPVYLSVLNIADTDQASTSKPKKTEPASELHPNFSRVTPAQLPYISFSSNGRCQPMRAVSAKVLLSSKNVKAAVRDTSVALGSGSEKYAGGGGILNLTDLRPNEEPEYIERQTVPAPAAPEAAPTANADVRSQPPTYRSPYCSG</sequence>
<feature type="compositionally biased region" description="Low complexity" evidence="1">
    <location>
        <begin position="271"/>
        <end position="284"/>
    </location>
</feature>
<evidence type="ECO:0000259" key="2">
    <source>
        <dbReference type="Pfam" id="PF18004"/>
    </source>
</evidence>